<organism evidence="4 5">
    <name type="scientific">Candidatus Nitrotoga arctica</name>
    <dbReference type="NCBI Taxonomy" id="453162"/>
    <lineage>
        <taxon>Bacteria</taxon>
        <taxon>Pseudomonadati</taxon>
        <taxon>Pseudomonadota</taxon>
        <taxon>Betaproteobacteria</taxon>
        <taxon>Nitrosomonadales</taxon>
        <taxon>Gallionellaceae</taxon>
        <taxon>Candidatus Nitrotoga</taxon>
    </lineage>
</organism>
<evidence type="ECO:0000313" key="5">
    <source>
        <dbReference type="Proteomes" id="UP000839052"/>
    </source>
</evidence>
<dbReference type="Proteomes" id="UP000839052">
    <property type="component" value="Chromosome"/>
</dbReference>
<evidence type="ECO:0000259" key="3">
    <source>
        <dbReference type="Pfam" id="PF16220"/>
    </source>
</evidence>
<evidence type="ECO:0000313" key="4">
    <source>
        <dbReference type="EMBL" id="CAG9933956.1"/>
    </source>
</evidence>
<dbReference type="PANTHER" id="PTHR30273">
    <property type="entry name" value="PERIPLASMIC SIGNAL SENSOR AND SIGMA FACTOR ACTIVATOR FECR-RELATED"/>
    <property type="match status" value="1"/>
</dbReference>
<dbReference type="InterPro" id="IPR032623">
    <property type="entry name" value="FecR_N"/>
</dbReference>
<evidence type="ECO:0000256" key="1">
    <source>
        <dbReference type="SAM" id="MobiDB-lite"/>
    </source>
</evidence>
<dbReference type="RefSeq" id="WP_239797658.1">
    <property type="nucleotide sequence ID" value="NZ_OU912926.1"/>
</dbReference>
<accession>A0ABM8Z248</accession>
<dbReference type="Gene3D" id="2.60.120.1440">
    <property type="match status" value="1"/>
</dbReference>
<dbReference type="Pfam" id="PF04773">
    <property type="entry name" value="FecR"/>
    <property type="match status" value="1"/>
</dbReference>
<feature type="domain" description="FecR N-terminal" evidence="3">
    <location>
        <begin position="36"/>
        <end position="77"/>
    </location>
</feature>
<proteinExistence type="predicted"/>
<dbReference type="EMBL" id="OU912926">
    <property type="protein sequence ID" value="CAG9933956.1"/>
    <property type="molecule type" value="Genomic_DNA"/>
</dbReference>
<dbReference type="Pfam" id="PF16220">
    <property type="entry name" value="DUF4880"/>
    <property type="match status" value="1"/>
</dbReference>
<name>A0ABM8Z248_9PROT</name>
<evidence type="ECO:0000259" key="2">
    <source>
        <dbReference type="Pfam" id="PF04773"/>
    </source>
</evidence>
<dbReference type="InterPro" id="IPR012373">
    <property type="entry name" value="Ferrdict_sens_TM"/>
</dbReference>
<feature type="domain" description="FecR protein" evidence="2">
    <location>
        <begin position="143"/>
        <end position="239"/>
    </location>
</feature>
<dbReference type="InterPro" id="IPR006860">
    <property type="entry name" value="FecR"/>
</dbReference>
<gene>
    <name evidence="4" type="ORF">NTG6680_2707</name>
</gene>
<reference evidence="4 5" key="1">
    <citation type="submission" date="2021-10" db="EMBL/GenBank/DDBJ databases">
        <authorList>
            <person name="Koch H."/>
        </authorList>
    </citation>
    <scope>NUCLEOTIDE SEQUENCE [LARGE SCALE GENOMIC DNA]</scope>
    <source>
        <strain evidence="4">6680</strain>
    </source>
</reference>
<sequence>MSEGALPHGGTAEVPDKSYHPSDVPPPDRLPESVIDAAITWAVRLNYNAPTVQDRHAFERWLHADLLHGIAWQRVHSLKGFQSDLGALPPKLALDALQTAQAGREHRSLSRRNAMKLLSLAGIAVTAGWIVREQTPWQRLLADVSTGIGEQKTLHLDDGSVIVLNIDSAISTDLVGPRRLVVLRRGEILITTGADAGMPAKRPFWVYTPFGRMQALGTRFVVRLDKERARISVQQGAVELHPADGGVPAVVQAGESRWLMDDGTAPAELQGFEADGWAEGVIAGKNILLQDLLAELARYRPGRIVCDPRVADLRLSGLFHVKETDRALQFLVQTQPISVTYHTRFWVTVGPREAH</sequence>
<protein>
    <submittedName>
        <fullName evidence="4">FecR family protein</fullName>
    </submittedName>
</protein>
<keyword evidence="5" id="KW-1185">Reference proteome</keyword>
<feature type="region of interest" description="Disordered" evidence="1">
    <location>
        <begin position="1"/>
        <end position="30"/>
    </location>
</feature>
<dbReference type="PIRSF" id="PIRSF018266">
    <property type="entry name" value="FecR"/>
    <property type="match status" value="1"/>
</dbReference>
<dbReference type="PANTHER" id="PTHR30273:SF2">
    <property type="entry name" value="PROTEIN FECR"/>
    <property type="match status" value="1"/>
</dbReference>